<proteinExistence type="predicted"/>
<evidence type="ECO:0000313" key="1">
    <source>
        <dbReference type="EMBL" id="MCD9641263.1"/>
    </source>
</evidence>
<accession>A0ABS8V2A0</accession>
<comment type="caution">
    <text evidence="1">The sequence shown here is derived from an EMBL/GenBank/DDBJ whole genome shotgun (WGS) entry which is preliminary data.</text>
</comment>
<organism evidence="1 2">
    <name type="scientific">Datura stramonium</name>
    <name type="common">Jimsonweed</name>
    <name type="synonym">Common thornapple</name>
    <dbReference type="NCBI Taxonomy" id="4076"/>
    <lineage>
        <taxon>Eukaryota</taxon>
        <taxon>Viridiplantae</taxon>
        <taxon>Streptophyta</taxon>
        <taxon>Embryophyta</taxon>
        <taxon>Tracheophyta</taxon>
        <taxon>Spermatophyta</taxon>
        <taxon>Magnoliopsida</taxon>
        <taxon>eudicotyledons</taxon>
        <taxon>Gunneridae</taxon>
        <taxon>Pentapetalae</taxon>
        <taxon>asterids</taxon>
        <taxon>lamiids</taxon>
        <taxon>Solanales</taxon>
        <taxon>Solanaceae</taxon>
        <taxon>Solanoideae</taxon>
        <taxon>Datureae</taxon>
        <taxon>Datura</taxon>
    </lineage>
</organism>
<gene>
    <name evidence="1" type="ORF">HAX54_027354</name>
</gene>
<name>A0ABS8V2A0_DATST</name>
<sequence length="238" mass="27272">MDQCNGQVVLRHGANPTYGATHRRRVLKDRKAQVNGSRMSQEALNEDANMKPQPLRRYGFPWVTKQEGKKWFIEHKELNNSHELFIDRVSLASEFPHIVERLNTLGIDFVLNDLGECNLNMKHATHVTRERARLVYALMTGRPVNVGLTIKDMLRSARTKDLEGIYHPVLYINEGNARIDNVLSHLYGMQMSKLRMNEPLDDDDAMNKEQTLVDSNLDSYDDGYDSKMGEAVFAPIDD</sequence>
<evidence type="ECO:0000313" key="2">
    <source>
        <dbReference type="Proteomes" id="UP000823775"/>
    </source>
</evidence>
<dbReference type="EMBL" id="JACEIK010003312">
    <property type="protein sequence ID" value="MCD9641263.1"/>
    <property type="molecule type" value="Genomic_DNA"/>
</dbReference>
<dbReference type="Proteomes" id="UP000823775">
    <property type="component" value="Unassembled WGS sequence"/>
</dbReference>
<protein>
    <submittedName>
        <fullName evidence="1">Uncharacterized protein</fullName>
    </submittedName>
</protein>
<reference evidence="1 2" key="1">
    <citation type="journal article" date="2021" name="BMC Genomics">
        <title>Datura genome reveals duplications of psychoactive alkaloid biosynthetic genes and high mutation rate following tissue culture.</title>
        <authorList>
            <person name="Rajewski A."/>
            <person name="Carter-House D."/>
            <person name="Stajich J."/>
            <person name="Litt A."/>
        </authorList>
    </citation>
    <scope>NUCLEOTIDE SEQUENCE [LARGE SCALE GENOMIC DNA]</scope>
    <source>
        <strain evidence="1">AR-01</strain>
    </source>
</reference>
<keyword evidence="2" id="KW-1185">Reference proteome</keyword>